<gene>
    <name evidence="3" type="ORF">FE257_000838</name>
</gene>
<dbReference type="InterPro" id="IPR003593">
    <property type="entry name" value="AAA+_ATPase"/>
</dbReference>
<dbReference type="AlphaFoldDB" id="A0AAD4CEM6"/>
<reference evidence="3" key="2">
    <citation type="submission" date="2020-02" db="EMBL/GenBank/DDBJ databases">
        <authorList>
            <person name="Gilchrist C.L.M."/>
            <person name="Chooi Y.-H."/>
        </authorList>
    </citation>
    <scope>NUCLEOTIDE SEQUENCE</scope>
    <source>
        <strain evidence="3">MST-FP2251</strain>
    </source>
</reference>
<feature type="compositionally biased region" description="Polar residues" evidence="1">
    <location>
        <begin position="1"/>
        <end position="15"/>
    </location>
</feature>
<dbReference type="Gene3D" id="3.40.50.300">
    <property type="entry name" value="P-loop containing nucleotide triphosphate hydrolases"/>
    <property type="match status" value="1"/>
</dbReference>
<dbReference type="SMART" id="SM00382">
    <property type="entry name" value="AAA"/>
    <property type="match status" value="1"/>
</dbReference>
<dbReference type="GO" id="GO:0016887">
    <property type="term" value="F:ATP hydrolysis activity"/>
    <property type="evidence" value="ECO:0007669"/>
    <property type="project" value="InterPro"/>
</dbReference>
<dbReference type="SUPFAM" id="SSF52540">
    <property type="entry name" value="P-loop containing nucleoside triphosphate hydrolases"/>
    <property type="match status" value="1"/>
</dbReference>
<dbReference type="EMBL" id="VCAU01000106">
    <property type="protein sequence ID" value="KAF9885015.1"/>
    <property type="molecule type" value="Genomic_DNA"/>
</dbReference>
<dbReference type="InterPro" id="IPR003959">
    <property type="entry name" value="ATPase_AAA_core"/>
</dbReference>
<evidence type="ECO:0000256" key="1">
    <source>
        <dbReference type="SAM" id="MobiDB-lite"/>
    </source>
</evidence>
<accession>A0AAD4CEM6</accession>
<evidence type="ECO:0000313" key="3">
    <source>
        <dbReference type="EMBL" id="KAF9885015.1"/>
    </source>
</evidence>
<comment type="caution">
    <text evidence="3">The sequence shown here is derived from an EMBL/GenBank/DDBJ whole genome shotgun (WGS) entry which is preliminary data.</text>
</comment>
<feature type="region of interest" description="Disordered" evidence="1">
    <location>
        <begin position="1"/>
        <end position="24"/>
    </location>
</feature>
<evidence type="ECO:0000313" key="4">
    <source>
        <dbReference type="Proteomes" id="UP001194746"/>
    </source>
</evidence>
<dbReference type="Pfam" id="PF22942">
    <property type="entry name" value="DUF7025"/>
    <property type="match status" value="1"/>
</dbReference>
<keyword evidence="4" id="KW-1185">Reference proteome</keyword>
<feature type="region of interest" description="Disordered" evidence="1">
    <location>
        <begin position="630"/>
        <end position="660"/>
    </location>
</feature>
<dbReference type="PANTHER" id="PTHR46411:SF3">
    <property type="entry name" value="AAA+ ATPASE DOMAIN-CONTAINING PROTEIN"/>
    <property type="match status" value="1"/>
</dbReference>
<proteinExistence type="predicted"/>
<feature type="domain" description="AAA+ ATPase" evidence="2">
    <location>
        <begin position="427"/>
        <end position="554"/>
    </location>
</feature>
<dbReference type="Pfam" id="PF00004">
    <property type="entry name" value="AAA"/>
    <property type="match status" value="1"/>
</dbReference>
<dbReference type="GO" id="GO:0005524">
    <property type="term" value="F:ATP binding"/>
    <property type="evidence" value="ECO:0007669"/>
    <property type="project" value="InterPro"/>
</dbReference>
<dbReference type="PANTHER" id="PTHR46411">
    <property type="entry name" value="FAMILY ATPASE, PUTATIVE-RELATED"/>
    <property type="match status" value="1"/>
</dbReference>
<feature type="compositionally biased region" description="Low complexity" evidence="1">
    <location>
        <begin position="642"/>
        <end position="660"/>
    </location>
</feature>
<sequence length="660" mass="74654">MNGQLAKNATTSGNNDEAGGDWSVVGTEVAPGSLSEMKKIYLKPSDSESEKWLDDCPQKIIDDATNDTTTKYAIVVRQKKSSTPERLLETHSVLIQSPSLQNALCDYVFQGYPGVVCIQSRLIFMAPFQPFVHRWDNYKRLKRRRNLSDITKQQISLLYDLMVEEIKPLLELYQIYITRRIIPYKDLWIIFNPGETSYYDNRYDKEKYFHLQYWSVDWNGSFFGQVMGETKIHQYEGFSEVESFPLYPLSMDEQEDEIRAALISRGKKFEMLAGYHYKRYTGPAITWGPDNKEQKVYQSGRVIVDAASFDRYSPGRGAFVTQRKKSQPVGGHKIESDGLLDAKFDFSGNKLSTYQQMLCNHSVRGYSPQTNIWLGLAVDLISDIEWKMGALESLVLPQAPKDLIVAISKSHNISGEDFDDFIEGKGQGVIILLSGPPGTGKTLTAEAVAEDMRVPLMPVSVASLVGSSDSLERGLTKMFELASHWNAVLLLDECDVFLVARSPDRISQNNTVSVFLRTLEYYKGILFMTTNRHQAIDEAFASRVHLSLEYPYLAQASRRQIWKNLLKTSLKHHELSETQVDELAQLDVNGRQIKNILRMAQLLASRAGEHVQKKFIDTILSIKEQPMVPDDALLQAPPPPESSTSATEQQTATNSTKTHI</sequence>
<dbReference type="Proteomes" id="UP001194746">
    <property type="component" value="Unassembled WGS sequence"/>
</dbReference>
<name>A0AAD4CEM6_ASPNN</name>
<dbReference type="InterPro" id="IPR054289">
    <property type="entry name" value="DUF7025"/>
</dbReference>
<protein>
    <recommendedName>
        <fullName evidence="2">AAA+ ATPase domain-containing protein</fullName>
    </recommendedName>
</protein>
<organism evidence="3 4">
    <name type="scientific">Aspergillus nanangensis</name>
    <dbReference type="NCBI Taxonomy" id="2582783"/>
    <lineage>
        <taxon>Eukaryota</taxon>
        <taxon>Fungi</taxon>
        <taxon>Dikarya</taxon>
        <taxon>Ascomycota</taxon>
        <taxon>Pezizomycotina</taxon>
        <taxon>Eurotiomycetes</taxon>
        <taxon>Eurotiomycetidae</taxon>
        <taxon>Eurotiales</taxon>
        <taxon>Aspergillaceae</taxon>
        <taxon>Aspergillus</taxon>
        <taxon>Aspergillus subgen. Circumdati</taxon>
    </lineage>
</organism>
<dbReference type="InterPro" id="IPR027417">
    <property type="entry name" value="P-loop_NTPase"/>
</dbReference>
<evidence type="ECO:0000259" key="2">
    <source>
        <dbReference type="SMART" id="SM00382"/>
    </source>
</evidence>
<reference evidence="3" key="1">
    <citation type="journal article" date="2019" name="Beilstein J. Org. Chem.">
        <title>Nanangenines: drimane sesquiterpenoids as the dominant metabolite cohort of a novel Australian fungus, Aspergillus nanangensis.</title>
        <authorList>
            <person name="Lacey H.J."/>
            <person name="Gilchrist C.L.M."/>
            <person name="Crombie A."/>
            <person name="Kalaitzis J.A."/>
            <person name="Vuong D."/>
            <person name="Rutledge P.J."/>
            <person name="Turner P."/>
            <person name="Pitt J.I."/>
            <person name="Lacey E."/>
            <person name="Chooi Y.H."/>
            <person name="Piggott A.M."/>
        </authorList>
    </citation>
    <scope>NUCLEOTIDE SEQUENCE</scope>
    <source>
        <strain evidence="3">MST-FP2251</strain>
    </source>
</reference>
<dbReference type="CDD" id="cd19481">
    <property type="entry name" value="RecA-like_protease"/>
    <property type="match status" value="1"/>
</dbReference>